<evidence type="ECO:0000313" key="5">
    <source>
        <dbReference type="Proteomes" id="UP000289738"/>
    </source>
</evidence>
<accession>A0A444YHP3</accession>
<dbReference type="Proteomes" id="UP000289738">
    <property type="component" value="Chromosome B06"/>
</dbReference>
<evidence type="ECO:0000259" key="3">
    <source>
        <dbReference type="SMART" id="SM00959"/>
    </source>
</evidence>
<proteinExistence type="predicted"/>
<dbReference type="GO" id="GO:0006353">
    <property type="term" value="P:DNA-templated transcription termination"/>
    <property type="evidence" value="ECO:0007669"/>
    <property type="project" value="InterPro"/>
</dbReference>
<reference evidence="4 5" key="1">
    <citation type="submission" date="2019-01" db="EMBL/GenBank/DDBJ databases">
        <title>Sequencing of cultivated peanut Arachis hypogaea provides insights into genome evolution and oil improvement.</title>
        <authorList>
            <person name="Chen X."/>
        </authorList>
    </citation>
    <scope>NUCLEOTIDE SEQUENCE [LARGE SCALE GENOMIC DNA]</scope>
    <source>
        <strain evidence="5">cv. Fuhuasheng</strain>
        <tissue evidence="4">Leaves</tissue>
    </source>
</reference>
<dbReference type="InterPro" id="IPR011112">
    <property type="entry name" value="Rho-like_N"/>
</dbReference>
<feature type="region of interest" description="Disordered" evidence="2">
    <location>
        <begin position="559"/>
        <end position="585"/>
    </location>
</feature>
<protein>
    <recommendedName>
        <fullName evidence="3">Rho termination factor-like N-terminal domain-containing protein</fullName>
    </recommendedName>
</protein>
<feature type="coiled-coil region" evidence="1">
    <location>
        <begin position="49"/>
        <end position="83"/>
    </location>
</feature>
<dbReference type="SUPFAM" id="SSF68912">
    <property type="entry name" value="Rho N-terminal domain-like"/>
    <property type="match status" value="1"/>
</dbReference>
<sequence length="653" mass="72307">MAWDLWGSSYDQVSCKDNYSDHPEWPYGFFFGCDPDVIEEDALNEEYCVQVLRILITKADTEIKELEKDLSSLQNELACAEHEKWPEICCSALTERINWLDVAISALKKDHADEIETGLLLHSKPAETLNEIVKALQRDHCQDENSQLVGANSLNPVMNATKCALDKESSQINSNIVIKEEKKEQEESKEHEESKQLCGTSEKSRNSSELSEMQQKRRDGAEIVDIADMVEFFVPLKELLAGTSLDLEGMNCSSGLSDGMKLSGTSDDNEEVGRSQLIGTDTGQISNQLSPVGNGNTSSECKREVAIVKSMDVSSDALISSTSIKGRKKCNDSKFGASNKWKGRNSDLEKKLCDFAPKTRKAVKKEPEVATAEDLDSINHPLQIVFPRDLFPVDTELSPFKGANGKNSQVINIEKSSLTHAQSSALIALLESQTRNAPYTGLQLTDKEKPLAEGLKTTKIFENLAQSDISFPSKLKTEGKRRFESETTSAGEPDDIPAEVSTSTSLIVSTKRQRKSTRISITDDTSSNVSLNSKMTRSAVLADQYETEVGAIVPYDSEFSESQKKKKGSNVKMDKPNPDGVTTDNRGEVDLQILYSMVGSTHETPESLLETLKKFTMDKLRAMAKDKNVKKYYKLNKGELVAQLVERLSSSNC</sequence>
<gene>
    <name evidence="4" type="ORF">Ahy_B06g080291</name>
</gene>
<evidence type="ECO:0000256" key="2">
    <source>
        <dbReference type="SAM" id="MobiDB-lite"/>
    </source>
</evidence>
<feature type="compositionally biased region" description="Basic and acidic residues" evidence="2">
    <location>
        <begin position="180"/>
        <end position="195"/>
    </location>
</feature>
<feature type="region of interest" description="Disordered" evidence="2">
    <location>
        <begin position="180"/>
        <end position="218"/>
    </location>
</feature>
<dbReference type="SMART" id="SM00959">
    <property type="entry name" value="Rho_N"/>
    <property type="match status" value="1"/>
</dbReference>
<evidence type="ECO:0000256" key="1">
    <source>
        <dbReference type="SAM" id="Coils"/>
    </source>
</evidence>
<keyword evidence="1" id="KW-0175">Coiled coil</keyword>
<dbReference type="AlphaFoldDB" id="A0A444YHP3"/>
<name>A0A444YHP3_ARAHY</name>
<organism evidence="4 5">
    <name type="scientific">Arachis hypogaea</name>
    <name type="common">Peanut</name>
    <dbReference type="NCBI Taxonomy" id="3818"/>
    <lineage>
        <taxon>Eukaryota</taxon>
        <taxon>Viridiplantae</taxon>
        <taxon>Streptophyta</taxon>
        <taxon>Embryophyta</taxon>
        <taxon>Tracheophyta</taxon>
        <taxon>Spermatophyta</taxon>
        <taxon>Magnoliopsida</taxon>
        <taxon>eudicotyledons</taxon>
        <taxon>Gunneridae</taxon>
        <taxon>Pentapetalae</taxon>
        <taxon>rosids</taxon>
        <taxon>fabids</taxon>
        <taxon>Fabales</taxon>
        <taxon>Fabaceae</taxon>
        <taxon>Papilionoideae</taxon>
        <taxon>50 kb inversion clade</taxon>
        <taxon>dalbergioids sensu lato</taxon>
        <taxon>Dalbergieae</taxon>
        <taxon>Pterocarpus clade</taxon>
        <taxon>Arachis</taxon>
    </lineage>
</organism>
<feature type="compositionally biased region" description="Basic and acidic residues" evidence="2">
    <location>
        <begin position="476"/>
        <end position="485"/>
    </location>
</feature>
<feature type="compositionally biased region" description="Polar residues" evidence="2">
    <location>
        <begin position="197"/>
        <end position="213"/>
    </location>
</feature>
<feature type="domain" description="Rho termination factor-like N-terminal" evidence="3">
    <location>
        <begin position="611"/>
        <end position="653"/>
    </location>
</feature>
<dbReference type="EMBL" id="SDMP01000016">
    <property type="protein sequence ID" value="RYR01428.1"/>
    <property type="molecule type" value="Genomic_DNA"/>
</dbReference>
<dbReference type="Pfam" id="PF07498">
    <property type="entry name" value="Rho_N"/>
    <property type="match status" value="1"/>
</dbReference>
<comment type="caution">
    <text evidence="4">The sequence shown here is derived from an EMBL/GenBank/DDBJ whole genome shotgun (WGS) entry which is preliminary data.</text>
</comment>
<feature type="region of interest" description="Disordered" evidence="2">
    <location>
        <begin position="476"/>
        <end position="498"/>
    </location>
</feature>
<keyword evidence="5" id="KW-1185">Reference proteome</keyword>
<evidence type="ECO:0000313" key="4">
    <source>
        <dbReference type="EMBL" id="RYR01428.1"/>
    </source>
</evidence>
<dbReference type="InterPro" id="IPR036269">
    <property type="entry name" value="Rho_N_sf"/>
</dbReference>